<organism evidence="2 3">
    <name type="scientific">Lautropia dentalis</name>
    <dbReference type="NCBI Taxonomy" id="2490857"/>
    <lineage>
        <taxon>Bacteria</taxon>
        <taxon>Pseudomonadati</taxon>
        <taxon>Pseudomonadota</taxon>
        <taxon>Betaproteobacteria</taxon>
        <taxon>Burkholderiales</taxon>
        <taxon>Burkholderiaceae</taxon>
        <taxon>Lautropia</taxon>
    </lineage>
</organism>
<dbReference type="AlphaFoldDB" id="A0A3R8T2H7"/>
<dbReference type="InterPro" id="IPR036249">
    <property type="entry name" value="Thioredoxin-like_sf"/>
</dbReference>
<keyword evidence="3" id="KW-1185">Reference proteome</keyword>
<dbReference type="RefSeq" id="WP_125094282.1">
    <property type="nucleotide sequence ID" value="NZ_RRUE01000001.1"/>
</dbReference>
<dbReference type="SUPFAM" id="SSF52833">
    <property type="entry name" value="Thioredoxin-like"/>
    <property type="match status" value="1"/>
</dbReference>
<name>A0A3R8T2H7_9BURK</name>
<evidence type="ECO:0000313" key="3">
    <source>
        <dbReference type="Proteomes" id="UP000270261"/>
    </source>
</evidence>
<evidence type="ECO:0000313" key="2">
    <source>
        <dbReference type="EMBL" id="RRN44850.1"/>
    </source>
</evidence>
<evidence type="ECO:0000259" key="1">
    <source>
        <dbReference type="PROSITE" id="PS50404"/>
    </source>
</evidence>
<dbReference type="GO" id="GO:0016740">
    <property type="term" value="F:transferase activity"/>
    <property type="evidence" value="ECO:0007669"/>
    <property type="project" value="UniProtKB-KW"/>
</dbReference>
<protein>
    <submittedName>
        <fullName evidence="2">Glutathione S-transferase</fullName>
    </submittedName>
</protein>
<dbReference type="Pfam" id="PF13409">
    <property type="entry name" value="GST_N_2"/>
    <property type="match status" value="1"/>
</dbReference>
<dbReference type="Gene3D" id="1.20.1050.10">
    <property type="match status" value="1"/>
</dbReference>
<reference evidence="2 3" key="1">
    <citation type="submission" date="2018-11" db="EMBL/GenBank/DDBJ databases">
        <title>Genome sequencing of Lautropia sp. KCOM 2505 (= ChDC F240).</title>
        <authorList>
            <person name="Kook J.-K."/>
            <person name="Park S.-N."/>
            <person name="Lim Y.K."/>
        </authorList>
    </citation>
    <scope>NUCLEOTIDE SEQUENCE [LARGE SCALE GENOMIC DNA]</scope>
    <source>
        <strain evidence="2 3">KCOM 2505</strain>
    </source>
</reference>
<keyword evidence="2" id="KW-0808">Transferase</keyword>
<gene>
    <name evidence="2" type="ORF">EHV23_00735</name>
</gene>
<dbReference type="Gene3D" id="3.40.30.10">
    <property type="entry name" value="Glutaredoxin"/>
    <property type="match status" value="1"/>
</dbReference>
<dbReference type="PROSITE" id="PS50404">
    <property type="entry name" value="GST_NTER"/>
    <property type="match status" value="1"/>
</dbReference>
<dbReference type="InterPro" id="IPR004045">
    <property type="entry name" value="Glutathione_S-Trfase_N"/>
</dbReference>
<dbReference type="Proteomes" id="UP000270261">
    <property type="component" value="Unassembled WGS sequence"/>
</dbReference>
<proteinExistence type="predicted"/>
<comment type="caution">
    <text evidence="2">The sequence shown here is derived from an EMBL/GenBank/DDBJ whole genome shotgun (WGS) entry which is preliminary data.</text>
</comment>
<dbReference type="EMBL" id="RRUE01000001">
    <property type="protein sequence ID" value="RRN44850.1"/>
    <property type="molecule type" value="Genomic_DNA"/>
</dbReference>
<sequence length="198" mass="21462">MKLYISPTSPYSRICLARALQLGLDDLPMQLVDPWQNPPELEAVNPLSQIPVLLLNDGSVIAGTLSICQYLENQLPTPRYLSGTSQALALLDMLAQVVKLVRFKAPDSDDHPLVARGIAALQRALPRVPAFDGSSDKWPDVMLALVLLTIKLRRPDVYEAAARDDTKAAVEVFAARPLAEKTRPEALATTGAQTVGAL</sequence>
<dbReference type="OrthoDB" id="8634103at2"/>
<feature type="domain" description="GST N-terminal" evidence="1">
    <location>
        <begin position="1"/>
        <end position="79"/>
    </location>
</feature>
<accession>A0A3R8T2H7</accession>